<organism evidence="1 2">
    <name type="scientific">Epibacterium ulvae</name>
    <dbReference type="NCBI Taxonomy" id="1156985"/>
    <lineage>
        <taxon>Bacteria</taxon>
        <taxon>Pseudomonadati</taxon>
        <taxon>Pseudomonadota</taxon>
        <taxon>Alphaproteobacteria</taxon>
        <taxon>Rhodobacterales</taxon>
        <taxon>Roseobacteraceae</taxon>
        <taxon>Epibacterium</taxon>
    </lineage>
</organism>
<name>A0A1G5PPF0_9RHOB</name>
<dbReference type="Proteomes" id="UP000198767">
    <property type="component" value="Unassembled WGS sequence"/>
</dbReference>
<dbReference type="Gene3D" id="3.60.21.10">
    <property type="match status" value="1"/>
</dbReference>
<reference evidence="1 2" key="1">
    <citation type="submission" date="2016-10" db="EMBL/GenBank/DDBJ databases">
        <authorList>
            <person name="de Groot N.N."/>
        </authorList>
    </citation>
    <scope>NUCLEOTIDE SEQUENCE [LARGE SCALE GENOMIC DNA]</scope>
    <source>
        <strain evidence="1 2">U95</strain>
    </source>
</reference>
<keyword evidence="2" id="KW-1185">Reference proteome</keyword>
<dbReference type="PANTHER" id="PTHR37844:SF2">
    <property type="entry name" value="SER_THR PROTEIN PHOSPHATASE SUPERFAMILY (AFU_ORTHOLOGUE AFUA_1G14840)"/>
    <property type="match status" value="1"/>
</dbReference>
<dbReference type="PANTHER" id="PTHR37844">
    <property type="entry name" value="SER/THR PROTEIN PHOSPHATASE SUPERFAMILY (AFU_ORTHOLOGUE AFUA_1G14840)"/>
    <property type="match status" value="1"/>
</dbReference>
<protein>
    <submittedName>
        <fullName evidence="1">Uncharacterized protein</fullName>
    </submittedName>
</protein>
<dbReference type="EMBL" id="FMWG01000001">
    <property type="protein sequence ID" value="SCZ51317.1"/>
    <property type="molecule type" value="Genomic_DNA"/>
</dbReference>
<evidence type="ECO:0000313" key="2">
    <source>
        <dbReference type="Proteomes" id="UP000198767"/>
    </source>
</evidence>
<dbReference type="SUPFAM" id="SSF56300">
    <property type="entry name" value="Metallo-dependent phosphatases"/>
    <property type="match status" value="1"/>
</dbReference>
<dbReference type="AlphaFoldDB" id="A0A1G5PPF0"/>
<sequence length="143" mass="16144">MGAGRTINESHASARMNDFRHIRVASKGYRKLRPSDLVLAHRNQLDWLSGALAEDFDGQTFVATHHAPHPSVLEKHDGNIAAAYASDLSELILKHRPERWFFRHWHGVRNSSVGDTQLINVSLGYPDEIADPAARIRDLIFEI</sequence>
<gene>
    <name evidence="1" type="ORF">SAMN04488118_101458</name>
</gene>
<evidence type="ECO:0000313" key="1">
    <source>
        <dbReference type="EMBL" id="SCZ51317.1"/>
    </source>
</evidence>
<proteinExistence type="predicted"/>
<accession>A0A1G5PPF0</accession>
<dbReference type="STRING" id="1156985.SAMN04488118_101458"/>
<dbReference type="InterPro" id="IPR029052">
    <property type="entry name" value="Metallo-depent_PP-like"/>
</dbReference>